<sequence length="125" mass="13965">MEDFTKQHAGELHGVRLDGSVEIEDVIDQVKRAALIAISFAGFADGRGLSLAVLLRSRYDYRGELRAVGDVLPDWTPYMLRSGFDTFELSDSKAAETAIACMQRMTDHYQGSVIHPSPRFRRSSD</sequence>
<dbReference type="Pfam" id="PF06073">
    <property type="entry name" value="DUF934"/>
    <property type="match status" value="1"/>
</dbReference>
<organism evidence="1">
    <name type="scientific">marine metagenome</name>
    <dbReference type="NCBI Taxonomy" id="408172"/>
    <lineage>
        <taxon>unclassified sequences</taxon>
        <taxon>metagenomes</taxon>
        <taxon>ecological metagenomes</taxon>
    </lineage>
</organism>
<evidence type="ECO:0000313" key="1">
    <source>
        <dbReference type="EMBL" id="SVA29171.1"/>
    </source>
</evidence>
<protein>
    <recommendedName>
        <fullName evidence="2">Oxidoreductase</fullName>
    </recommendedName>
</protein>
<proteinExistence type="predicted"/>
<evidence type="ECO:0008006" key="2">
    <source>
        <dbReference type="Google" id="ProtNLM"/>
    </source>
</evidence>
<dbReference type="AlphaFoldDB" id="A0A381UN34"/>
<accession>A0A381UN34</accession>
<dbReference type="InterPro" id="IPR008318">
    <property type="entry name" value="UCP030820"/>
</dbReference>
<dbReference type="PIRSF" id="PIRSF030820">
    <property type="entry name" value="UCP030820"/>
    <property type="match status" value="1"/>
</dbReference>
<dbReference type="EMBL" id="UINC01006709">
    <property type="protein sequence ID" value="SVA29171.1"/>
    <property type="molecule type" value="Genomic_DNA"/>
</dbReference>
<gene>
    <name evidence="1" type="ORF">METZ01_LOCUS82025</name>
</gene>
<name>A0A381UN34_9ZZZZ</name>
<reference evidence="1" key="1">
    <citation type="submission" date="2018-05" db="EMBL/GenBank/DDBJ databases">
        <authorList>
            <person name="Lanie J.A."/>
            <person name="Ng W.-L."/>
            <person name="Kazmierczak K.M."/>
            <person name="Andrzejewski T.M."/>
            <person name="Davidsen T.M."/>
            <person name="Wayne K.J."/>
            <person name="Tettelin H."/>
            <person name="Glass J.I."/>
            <person name="Rusch D."/>
            <person name="Podicherti R."/>
            <person name="Tsui H.-C.T."/>
            <person name="Winkler M.E."/>
        </authorList>
    </citation>
    <scope>NUCLEOTIDE SEQUENCE</scope>
</reference>